<comment type="similarity">
    <text evidence="5">Belongs to the MinC family.</text>
</comment>
<dbReference type="AlphaFoldDB" id="A0A4R7KPX0"/>
<dbReference type="NCBIfam" id="TIGR01222">
    <property type="entry name" value="minC"/>
    <property type="match status" value="1"/>
</dbReference>
<dbReference type="InterPro" id="IPR036145">
    <property type="entry name" value="MinC_C_sf"/>
</dbReference>
<evidence type="ECO:0000256" key="2">
    <source>
        <dbReference type="ARBA" id="ARBA00023210"/>
    </source>
</evidence>
<evidence type="ECO:0000256" key="3">
    <source>
        <dbReference type="ARBA" id="ARBA00023306"/>
    </source>
</evidence>
<dbReference type="InterPro" id="IPR005526">
    <property type="entry name" value="Septum_form_inhib_MinC_C"/>
</dbReference>
<dbReference type="HAMAP" id="MF_00267">
    <property type="entry name" value="MinC"/>
    <property type="match status" value="1"/>
</dbReference>
<proteinExistence type="inferred from homology"/>
<reference evidence="7 8" key="1">
    <citation type="submission" date="2019-03" db="EMBL/GenBank/DDBJ databases">
        <title>Genomic Encyclopedia of Type Strains, Phase IV (KMG-IV): sequencing the most valuable type-strain genomes for metagenomic binning, comparative biology and taxonomic classification.</title>
        <authorList>
            <person name="Goeker M."/>
        </authorList>
    </citation>
    <scope>NUCLEOTIDE SEQUENCE [LARGE SCALE GENOMIC DNA]</scope>
    <source>
        <strain evidence="7 8">DSM 24455</strain>
    </source>
</reference>
<sequence length="207" mass="23738">MSSINIKGYRDGLKVYVNSCSYQQLREELAQRIMRARDFFTGCRMYIVDEQKNISLDCYREIENYLREEFGITLLYQKGDKEEKKEKIFSGIYEGRTKFFKNTIRSGQRITYNGNIVVIGDINSGAEIVANGNIIVLGTLRGMAHAGYNGNKRAFVAAYILQPSQLRIADIIARSPDERTEKSSIPEVARIKDDIIIIEPYLPNKYL</sequence>
<keyword evidence="3 5" id="KW-0131">Cell cycle</keyword>
<evidence type="ECO:0000256" key="5">
    <source>
        <dbReference type="HAMAP-Rule" id="MF_00267"/>
    </source>
</evidence>
<dbReference type="Gene3D" id="3.30.160.540">
    <property type="match status" value="1"/>
</dbReference>
<evidence type="ECO:0000313" key="8">
    <source>
        <dbReference type="Proteomes" id="UP000295325"/>
    </source>
</evidence>
<gene>
    <name evidence="5" type="primary">minC</name>
    <name evidence="7" type="ORF">EDD71_108102</name>
</gene>
<dbReference type="InterPro" id="IPR016098">
    <property type="entry name" value="CAP/MinC_C"/>
</dbReference>
<dbReference type="EMBL" id="SOAZ01000008">
    <property type="protein sequence ID" value="TDT61200.1"/>
    <property type="molecule type" value="Genomic_DNA"/>
</dbReference>
<evidence type="ECO:0000313" key="7">
    <source>
        <dbReference type="EMBL" id="TDT61200.1"/>
    </source>
</evidence>
<evidence type="ECO:0000256" key="4">
    <source>
        <dbReference type="ARBA" id="ARBA00046874"/>
    </source>
</evidence>
<dbReference type="Pfam" id="PF03775">
    <property type="entry name" value="MinC_C"/>
    <property type="match status" value="1"/>
</dbReference>
<comment type="function">
    <text evidence="5">Cell division inhibitor that blocks the formation of polar Z ring septums. Rapidly oscillates between the poles of the cell to destabilize FtsZ filaments that have formed before they mature into polar Z rings. Prevents FtsZ polymerization.</text>
</comment>
<keyword evidence="2 5" id="KW-0717">Septation</keyword>
<dbReference type="PANTHER" id="PTHR34108:SF1">
    <property type="entry name" value="SEPTUM SITE-DETERMINING PROTEIN MINC"/>
    <property type="match status" value="1"/>
</dbReference>
<dbReference type="PANTHER" id="PTHR34108">
    <property type="entry name" value="SEPTUM SITE-DETERMINING PROTEIN MINC"/>
    <property type="match status" value="1"/>
</dbReference>
<feature type="domain" description="Septum formation inhibitor MinC C-terminal" evidence="6">
    <location>
        <begin position="100"/>
        <end position="198"/>
    </location>
</feature>
<dbReference type="GO" id="GO:0051302">
    <property type="term" value="P:regulation of cell division"/>
    <property type="evidence" value="ECO:0007669"/>
    <property type="project" value="InterPro"/>
</dbReference>
<dbReference type="Gene3D" id="2.160.20.70">
    <property type="match status" value="1"/>
</dbReference>
<comment type="subunit">
    <text evidence="4 5">Interacts with MinD and FtsZ.</text>
</comment>
<accession>A0A4R7KPX0</accession>
<keyword evidence="1 5" id="KW-0132">Cell division</keyword>
<protein>
    <recommendedName>
        <fullName evidence="5">Probable septum site-determining protein MinC</fullName>
    </recommendedName>
</protein>
<dbReference type="RefSeq" id="WP_166636367.1">
    <property type="nucleotide sequence ID" value="NZ_SOAZ01000008.1"/>
</dbReference>
<dbReference type="GO" id="GO:0000917">
    <property type="term" value="P:division septum assembly"/>
    <property type="evidence" value="ECO:0007669"/>
    <property type="project" value="UniProtKB-KW"/>
</dbReference>
<comment type="caution">
    <text evidence="7">The sequence shown here is derived from an EMBL/GenBank/DDBJ whole genome shotgun (WGS) entry which is preliminary data.</text>
</comment>
<dbReference type="GO" id="GO:0000902">
    <property type="term" value="P:cell morphogenesis"/>
    <property type="evidence" value="ECO:0007669"/>
    <property type="project" value="InterPro"/>
</dbReference>
<evidence type="ECO:0000259" key="6">
    <source>
        <dbReference type="Pfam" id="PF03775"/>
    </source>
</evidence>
<keyword evidence="8" id="KW-1185">Reference proteome</keyword>
<dbReference type="GO" id="GO:1901891">
    <property type="term" value="P:regulation of cell septum assembly"/>
    <property type="evidence" value="ECO:0007669"/>
    <property type="project" value="InterPro"/>
</dbReference>
<dbReference type="Proteomes" id="UP000295325">
    <property type="component" value="Unassembled WGS sequence"/>
</dbReference>
<evidence type="ECO:0000256" key="1">
    <source>
        <dbReference type="ARBA" id="ARBA00022618"/>
    </source>
</evidence>
<name>A0A4R7KPX0_9CLOT</name>
<dbReference type="InterPro" id="IPR013033">
    <property type="entry name" value="MinC"/>
</dbReference>
<organism evidence="7 8">
    <name type="scientific">Fonticella tunisiensis</name>
    <dbReference type="NCBI Taxonomy" id="1096341"/>
    <lineage>
        <taxon>Bacteria</taxon>
        <taxon>Bacillati</taxon>
        <taxon>Bacillota</taxon>
        <taxon>Clostridia</taxon>
        <taxon>Eubacteriales</taxon>
        <taxon>Clostridiaceae</taxon>
        <taxon>Fonticella</taxon>
    </lineage>
</organism>
<dbReference type="SUPFAM" id="SSF63848">
    <property type="entry name" value="Cell-division inhibitor MinC, C-terminal domain"/>
    <property type="match status" value="1"/>
</dbReference>